<feature type="chain" id="PRO_5030656276" description="Cytochrome c7-like domain-containing protein" evidence="1">
    <location>
        <begin position="27"/>
        <end position="125"/>
    </location>
</feature>
<dbReference type="InterPro" id="IPR036280">
    <property type="entry name" value="Multihaem_cyt_sf"/>
</dbReference>
<keyword evidence="1" id="KW-0732">Signal</keyword>
<dbReference type="EMBL" id="DRQG01000114">
    <property type="protein sequence ID" value="HGY56528.1"/>
    <property type="molecule type" value="Genomic_DNA"/>
</dbReference>
<protein>
    <recommendedName>
        <fullName evidence="3">Cytochrome c7-like domain-containing protein</fullName>
    </recommendedName>
</protein>
<dbReference type="SUPFAM" id="SSF48695">
    <property type="entry name" value="Multiheme cytochromes"/>
    <property type="match status" value="1"/>
</dbReference>
<name>A0A7V4U262_CALAY</name>
<evidence type="ECO:0008006" key="3">
    <source>
        <dbReference type="Google" id="ProtNLM"/>
    </source>
</evidence>
<dbReference type="Proteomes" id="UP000885779">
    <property type="component" value="Unassembled WGS sequence"/>
</dbReference>
<sequence>MRAKHFIWIFLVLLSAGFLLSFSSKASMDEGEEEHPDVDYTISCMECHADETPDETAAWKSSAHGKMNFGCYICHGDGVENFSAEPGVDGCITCHSSNEGCFKPDKADRCFECHDGHSLKTKKKE</sequence>
<organism evidence="2">
    <name type="scientific">Caldithrix abyssi</name>
    <dbReference type="NCBI Taxonomy" id="187145"/>
    <lineage>
        <taxon>Bacteria</taxon>
        <taxon>Pseudomonadati</taxon>
        <taxon>Calditrichota</taxon>
        <taxon>Calditrichia</taxon>
        <taxon>Calditrichales</taxon>
        <taxon>Calditrichaceae</taxon>
        <taxon>Caldithrix</taxon>
    </lineage>
</organism>
<dbReference type="AlphaFoldDB" id="A0A7V4U262"/>
<comment type="caution">
    <text evidence="2">The sequence shown here is derived from an EMBL/GenBank/DDBJ whole genome shotgun (WGS) entry which is preliminary data.</text>
</comment>
<proteinExistence type="predicted"/>
<accession>A0A7V4U262</accession>
<evidence type="ECO:0000313" key="2">
    <source>
        <dbReference type="EMBL" id="HGY56528.1"/>
    </source>
</evidence>
<gene>
    <name evidence="2" type="ORF">ENK44_12535</name>
</gene>
<feature type="signal peptide" evidence="1">
    <location>
        <begin position="1"/>
        <end position="26"/>
    </location>
</feature>
<evidence type="ECO:0000256" key="1">
    <source>
        <dbReference type="SAM" id="SignalP"/>
    </source>
</evidence>
<reference evidence="2" key="1">
    <citation type="journal article" date="2020" name="mSystems">
        <title>Genome- and Community-Level Interaction Insights into Carbon Utilization and Element Cycling Functions of Hydrothermarchaeota in Hydrothermal Sediment.</title>
        <authorList>
            <person name="Zhou Z."/>
            <person name="Liu Y."/>
            <person name="Xu W."/>
            <person name="Pan J."/>
            <person name="Luo Z.H."/>
            <person name="Li M."/>
        </authorList>
    </citation>
    <scope>NUCLEOTIDE SEQUENCE [LARGE SCALE GENOMIC DNA]</scope>
    <source>
        <strain evidence="2">HyVt-577</strain>
    </source>
</reference>